<protein>
    <submittedName>
        <fullName evidence="1">Uncharacterized protein</fullName>
    </submittedName>
</protein>
<gene>
    <name evidence="1" type="ORF">AWB80_07027</name>
</gene>
<evidence type="ECO:0000313" key="2">
    <source>
        <dbReference type="Proteomes" id="UP000054911"/>
    </source>
</evidence>
<organism evidence="1 2">
    <name type="scientific">Caballeronia pedi</name>
    <dbReference type="NCBI Taxonomy" id="1777141"/>
    <lineage>
        <taxon>Bacteria</taxon>
        <taxon>Pseudomonadati</taxon>
        <taxon>Pseudomonadota</taxon>
        <taxon>Betaproteobacteria</taxon>
        <taxon>Burkholderiales</taxon>
        <taxon>Burkholderiaceae</taxon>
        <taxon>Caballeronia</taxon>
    </lineage>
</organism>
<reference evidence="1" key="1">
    <citation type="submission" date="2016-01" db="EMBL/GenBank/DDBJ databases">
        <authorList>
            <person name="Peeters C."/>
        </authorList>
    </citation>
    <scope>NUCLEOTIDE SEQUENCE [LARGE SCALE GENOMIC DNA]</scope>
    <source>
        <strain evidence="1">LMG 29323</strain>
    </source>
</reference>
<accession>A0A158DK50</accession>
<keyword evidence="2" id="KW-1185">Reference proteome</keyword>
<dbReference type="EMBL" id="FCOE02000041">
    <property type="protein sequence ID" value="SAK94843.1"/>
    <property type="molecule type" value="Genomic_DNA"/>
</dbReference>
<dbReference type="AlphaFoldDB" id="A0A158DK50"/>
<name>A0A158DK50_9BURK</name>
<dbReference type="Proteomes" id="UP000054911">
    <property type="component" value="Unassembled WGS sequence"/>
</dbReference>
<comment type="caution">
    <text evidence="1">The sequence shown here is derived from an EMBL/GenBank/DDBJ whole genome shotgun (WGS) entry which is preliminary data.</text>
</comment>
<dbReference type="STRING" id="1777141.AWB80_07027"/>
<evidence type="ECO:0000313" key="1">
    <source>
        <dbReference type="EMBL" id="SAK94843.1"/>
    </source>
</evidence>
<sequence>MAVCKERSALAAAVNGHGPVYPQAPCKVVKGVAIFLREGKEVWRCNAGYAELHFKLEPSD</sequence>
<proteinExistence type="predicted"/>